<protein>
    <submittedName>
        <fullName evidence="1">Uncharacterized protein</fullName>
    </submittedName>
</protein>
<organism evidence="1 2">
    <name type="scientific">Puccinia coronata f. sp. avenae</name>
    <dbReference type="NCBI Taxonomy" id="200324"/>
    <lineage>
        <taxon>Eukaryota</taxon>
        <taxon>Fungi</taxon>
        <taxon>Dikarya</taxon>
        <taxon>Basidiomycota</taxon>
        <taxon>Pucciniomycotina</taxon>
        <taxon>Pucciniomycetes</taxon>
        <taxon>Pucciniales</taxon>
        <taxon>Pucciniaceae</taxon>
        <taxon>Puccinia</taxon>
    </lineage>
</organism>
<accession>A0A2N5V004</accession>
<evidence type="ECO:0000313" key="2">
    <source>
        <dbReference type="Proteomes" id="UP000235392"/>
    </source>
</evidence>
<comment type="caution">
    <text evidence="1">The sequence shown here is derived from an EMBL/GenBank/DDBJ whole genome shotgun (WGS) entry which is preliminary data.</text>
</comment>
<dbReference type="EMBL" id="PGCI01000069">
    <property type="protein sequence ID" value="PLW43333.1"/>
    <property type="molecule type" value="Genomic_DNA"/>
</dbReference>
<proteinExistence type="predicted"/>
<reference evidence="1 2" key="1">
    <citation type="submission" date="2017-11" db="EMBL/GenBank/DDBJ databases">
        <title>De novo assembly and phasing of dikaryotic genomes from two isolates of Puccinia coronata f. sp. avenae, the causal agent of oat crown rust.</title>
        <authorList>
            <person name="Miller M.E."/>
            <person name="Zhang Y."/>
            <person name="Omidvar V."/>
            <person name="Sperschneider J."/>
            <person name="Schwessinger B."/>
            <person name="Raley C."/>
            <person name="Palmer J.M."/>
            <person name="Garnica D."/>
            <person name="Upadhyaya N."/>
            <person name="Rathjen J."/>
            <person name="Taylor J.M."/>
            <person name="Park R.F."/>
            <person name="Dodds P.N."/>
            <person name="Hirsch C.D."/>
            <person name="Kianian S.F."/>
            <person name="Figueroa M."/>
        </authorList>
    </citation>
    <scope>NUCLEOTIDE SEQUENCE [LARGE SCALE GENOMIC DNA]</scope>
    <source>
        <strain evidence="1">12SD80</strain>
    </source>
</reference>
<evidence type="ECO:0000313" key="1">
    <source>
        <dbReference type="EMBL" id="PLW43333.1"/>
    </source>
</evidence>
<sequence length="166" mass="17725">MFVVRGTLEVCLHLQRYLFSLSWYKYQPSEQADLLAELVPVPAQQASLPAREAGNRTSPAARLTCSLGWYRYQLGEPVDLPAGLVGVPGQRAGQTVSPLRASGPGPSRSMLEGFWIGKQADLLAGLVEVPARRAGQPAHWAGTGISSGKEVKLLVGLAQVPARQPG</sequence>
<name>A0A2N5V004_9BASI</name>
<gene>
    <name evidence="1" type="ORF">PCASD_06149</name>
</gene>
<dbReference type="AlphaFoldDB" id="A0A2N5V004"/>
<dbReference type="Proteomes" id="UP000235392">
    <property type="component" value="Unassembled WGS sequence"/>
</dbReference>